<evidence type="ECO:0000313" key="1">
    <source>
        <dbReference type="EMBL" id="CAF1495265.1"/>
    </source>
</evidence>
<evidence type="ECO:0000313" key="2">
    <source>
        <dbReference type="EMBL" id="CAF1582944.1"/>
    </source>
</evidence>
<evidence type="ECO:0000313" key="3">
    <source>
        <dbReference type="Proteomes" id="UP000663828"/>
    </source>
</evidence>
<dbReference type="EMBL" id="CAJNOJ010000606">
    <property type="protein sequence ID" value="CAF1495265.1"/>
    <property type="molecule type" value="Genomic_DNA"/>
</dbReference>
<dbReference type="AlphaFoldDB" id="A0A815ZGG9"/>
<dbReference type="Proteomes" id="UP000663828">
    <property type="component" value="Unassembled WGS sequence"/>
</dbReference>
<reference evidence="2" key="1">
    <citation type="submission" date="2021-02" db="EMBL/GenBank/DDBJ databases">
        <authorList>
            <person name="Nowell W R."/>
        </authorList>
    </citation>
    <scope>NUCLEOTIDE SEQUENCE</scope>
</reference>
<dbReference type="Proteomes" id="UP000663852">
    <property type="component" value="Unassembled WGS sequence"/>
</dbReference>
<keyword evidence="3" id="KW-1185">Reference proteome</keyword>
<name>A0A815ZGG9_ADIRI</name>
<gene>
    <name evidence="1" type="ORF">EDS130_LOCUS42273</name>
    <name evidence="2" type="ORF">XAT740_LOCUS45712</name>
</gene>
<comment type="caution">
    <text evidence="2">The sequence shown here is derived from an EMBL/GenBank/DDBJ whole genome shotgun (WGS) entry which is preliminary data.</text>
</comment>
<protein>
    <submittedName>
        <fullName evidence="2">Uncharacterized protein</fullName>
    </submittedName>
</protein>
<dbReference type="EMBL" id="CAJNOR010006016">
    <property type="protein sequence ID" value="CAF1582944.1"/>
    <property type="molecule type" value="Genomic_DNA"/>
</dbReference>
<sequence length="146" mass="17469">MELYKICTESFNIRIERLEILYSNTLQCPYSKIILDNRLFITQLETTLPPACMSHFIKGRTVWIYWLSGRDYVIDWVHSADFRRWGSAFFMLENINIMSAVRNFQSESFLVNQPMIRTQFEDQINLQIGRLLNDTCNSFVQKQEFY</sequence>
<accession>A0A815ZGG9</accession>
<organism evidence="2 3">
    <name type="scientific">Adineta ricciae</name>
    <name type="common">Rotifer</name>
    <dbReference type="NCBI Taxonomy" id="249248"/>
    <lineage>
        <taxon>Eukaryota</taxon>
        <taxon>Metazoa</taxon>
        <taxon>Spiralia</taxon>
        <taxon>Gnathifera</taxon>
        <taxon>Rotifera</taxon>
        <taxon>Eurotatoria</taxon>
        <taxon>Bdelloidea</taxon>
        <taxon>Adinetida</taxon>
        <taxon>Adinetidae</taxon>
        <taxon>Adineta</taxon>
    </lineage>
</organism>
<proteinExistence type="predicted"/>